<keyword evidence="1" id="KW-1133">Transmembrane helix</keyword>
<evidence type="ECO:0008006" key="4">
    <source>
        <dbReference type="Google" id="ProtNLM"/>
    </source>
</evidence>
<name>A0ABV5WSL6_9LACO</name>
<accession>A0ABV5WSL6</accession>
<keyword evidence="1" id="KW-0812">Transmembrane</keyword>
<feature type="transmembrane region" description="Helical" evidence="1">
    <location>
        <begin position="34"/>
        <end position="52"/>
    </location>
</feature>
<proteinExistence type="predicted"/>
<protein>
    <recommendedName>
        <fullName evidence="4">Integral membrane protein</fullName>
    </recommendedName>
</protein>
<comment type="caution">
    <text evidence="2">The sequence shown here is derived from an EMBL/GenBank/DDBJ whole genome shotgun (WGS) entry which is preliminary data.</text>
</comment>
<feature type="transmembrane region" description="Helical" evidence="1">
    <location>
        <begin position="61"/>
        <end position="82"/>
    </location>
</feature>
<dbReference type="EMBL" id="JBHLZY010000005">
    <property type="protein sequence ID" value="MFB9768688.1"/>
    <property type="molecule type" value="Genomic_DNA"/>
</dbReference>
<keyword evidence="1" id="KW-0472">Membrane</keyword>
<feature type="transmembrane region" description="Helical" evidence="1">
    <location>
        <begin position="88"/>
        <end position="107"/>
    </location>
</feature>
<keyword evidence="3" id="KW-1185">Reference proteome</keyword>
<organism evidence="2 3">
    <name type="scientific">Lactiplantibacillus modestisalitolerans</name>
    <dbReference type="NCBI Taxonomy" id="1457219"/>
    <lineage>
        <taxon>Bacteria</taxon>
        <taxon>Bacillati</taxon>
        <taxon>Bacillota</taxon>
        <taxon>Bacilli</taxon>
        <taxon>Lactobacillales</taxon>
        <taxon>Lactobacillaceae</taxon>
        <taxon>Lactiplantibacillus</taxon>
    </lineage>
</organism>
<sequence length="122" mass="14619">MHFEPSEWFGFKKRVKHNMIFTKTVNGQTITKRVYARFNWWALLFNWFYALFSPRCQTPFFALKAAVPFLAMVLINMITQTFFNQDVYMVVGLITAIWYGFMFETWFRNQLVANGFKPQTTE</sequence>
<gene>
    <name evidence="2" type="ORF">ACFFLI_02225</name>
</gene>
<evidence type="ECO:0000256" key="1">
    <source>
        <dbReference type="SAM" id="Phobius"/>
    </source>
</evidence>
<reference evidence="2 3" key="1">
    <citation type="submission" date="2024-09" db="EMBL/GenBank/DDBJ databases">
        <authorList>
            <person name="Sun Q."/>
            <person name="Mori K."/>
        </authorList>
    </citation>
    <scope>NUCLEOTIDE SEQUENCE [LARGE SCALE GENOMIC DNA]</scope>
    <source>
        <strain evidence="2 3">TBRC 4576</strain>
    </source>
</reference>
<evidence type="ECO:0000313" key="3">
    <source>
        <dbReference type="Proteomes" id="UP001589691"/>
    </source>
</evidence>
<evidence type="ECO:0000313" key="2">
    <source>
        <dbReference type="EMBL" id="MFB9768688.1"/>
    </source>
</evidence>
<dbReference type="RefSeq" id="WP_137642207.1">
    <property type="nucleotide sequence ID" value="NZ_BJEA01000006.1"/>
</dbReference>
<dbReference type="Proteomes" id="UP001589691">
    <property type="component" value="Unassembled WGS sequence"/>
</dbReference>